<dbReference type="Gene3D" id="2.10.50.10">
    <property type="entry name" value="Tumor Necrosis Factor Receptor, subunit A, domain 2"/>
    <property type="match status" value="1"/>
</dbReference>
<dbReference type="FunFam" id="2.10.25.10:FF:000012">
    <property type="entry name" value="Delta-like protein"/>
    <property type="match status" value="1"/>
</dbReference>
<keyword evidence="1 6" id="KW-0245">EGF-like domain</keyword>
<dbReference type="Pfam" id="PF00008">
    <property type="entry name" value="EGF"/>
    <property type="match status" value="1"/>
</dbReference>
<dbReference type="PROSITE" id="PS00022">
    <property type="entry name" value="EGF_1"/>
    <property type="match status" value="1"/>
</dbReference>
<accession>A0AAE0XDV5</accession>
<dbReference type="Proteomes" id="UP001283361">
    <property type="component" value="Unassembled WGS sequence"/>
</dbReference>
<organism evidence="8 9">
    <name type="scientific">Elysia crispata</name>
    <name type="common">lettuce slug</name>
    <dbReference type="NCBI Taxonomy" id="231223"/>
    <lineage>
        <taxon>Eukaryota</taxon>
        <taxon>Metazoa</taxon>
        <taxon>Spiralia</taxon>
        <taxon>Lophotrochozoa</taxon>
        <taxon>Mollusca</taxon>
        <taxon>Gastropoda</taxon>
        <taxon>Heterobranchia</taxon>
        <taxon>Euthyneura</taxon>
        <taxon>Panpulmonata</taxon>
        <taxon>Sacoglossa</taxon>
        <taxon>Placobranchoidea</taxon>
        <taxon>Plakobranchidae</taxon>
        <taxon>Elysia</taxon>
    </lineage>
</organism>
<keyword evidence="2" id="KW-0732">Signal</keyword>
<dbReference type="PROSITE" id="PS01186">
    <property type="entry name" value="EGF_2"/>
    <property type="match status" value="1"/>
</dbReference>
<evidence type="ECO:0000259" key="7">
    <source>
        <dbReference type="PROSITE" id="PS50026"/>
    </source>
</evidence>
<dbReference type="SMART" id="SM01411">
    <property type="entry name" value="Ephrin_rec_like"/>
    <property type="match status" value="1"/>
</dbReference>
<sequence length="144" mass="15523">MADIVRLGDTDVDIAWRVNDGVCEAGYYSRDGLEPCTPCPRGFYQSGRQSTTCAECSSDFTTSSVASTSSTECVDGAPVLCDQFKCLNGGTCQVSGHDYYCVCREGYSGRNCDFYISPCASQPCYNQAICTPTGTPHLHLSMSQ</sequence>
<dbReference type="InterPro" id="IPR011641">
    <property type="entry name" value="Tyr-kin_ephrin_A/B_rcpt-like"/>
</dbReference>
<dbReference type="SMART" id="SM00181">
    <property type="entry name" value="EGF"/>
    <property type="match status" value="2"/>
</dbReference>
<dbReference type="AlphaFoldDB" id="A0AAE0XDV5"/>
<comment type="caution">
    <text evidence="6">Lacks conserved residue(s) required for the propagation of feature annotation.</text>
</comment>
<keyword evidence="9" id="KW-1185">Reference proteome</keyword>
<dbReference type="SUPFAM" id="SSF57196">
    <property type="entry name" value="EGF/Laminin"/>
    <property type="match status" value="1"/>
</dbReference>
<evidence type="ECO:0000256" key="5">
    <source>
        <dbReference type="ARBA" id="ARBA00023180"/>
    </source>
</evidence>
<comment type="caution">
    <text evidence="8">The sequence shown here is derived from an EMBL/GenBank/DDBJ whole genome shotgun (WGS) entry which is preliminary data.</text>
</comment>
<evidence type="ECO:0000313" key="9">
    <source>
        <dbReference type="Proteomes" id="UP001283361"/>
    </source>
</evidence>
<reference evidence="8" key="1">
    <citation type="journal article" date="2023" name="G3 (Bethesda)">
        <title>A reference genome for the long-term kleptoplast-retaining sea slug Elysia crispata morphotype clarki.</title>
        <authorList>
            <person name="Eastman K.E."/>
            <person name="Pendleton A.L."/>
            <person name="Shaikh M.A."/>
            <person name="Suttiyut T."/>
            <person name="Ogas R."/>
            <person name="Tomko P."/>
            <person name="Gavelis G."/>
            <person name="Widhalm J.R."/>
            <person name="Wisecaver J.H."/>
        </authorList>
    </citation>
    <scope>NUCLEOTIDE SEQUENCE</scope>
    <source>
        <strain evidence="8">ECLA1</strain>
    </source>
</reference>
<feature type="domain" description="EGF-like" evidence="7">
    <location>
        <begin position="77"/>
        <end position="113"/>
    </location>
</feature>
<evidence type="ECO:0000256" key="4">
    <source>
        <dbReference type="ARBA" id="ARBA00023157"/>
    </source>
</evidence>
<name>A0AAE0XDV5_9GAST</name>
<proteinExistence type="predicted"/>
<dbReference type="CDD" id="cd00054">
    <property type="entry name" value="EGF_CA"/>
    <property type="match status" value="1"/>
</dbReference>
<keyword evidence="5" id="KW-0325">Glycoprotein</keyword>
<dbReference type="PROSITE" id="PS50026">
    <property type="entry name" value="EGF_3"/>
    <property type="match status" value="1"/>
</dbReference>
<feature type="disulfide bond" evidence="6">
    <location>
        <begin position="103"/>
        <end position="112"/>
    </location>
</feature>
<gene>
    <name evidence="8" type="ORF">RRG08_061177</name>
</gene>
<dbReference type="InterPro" id="IPR000742">
    <property type="entry name" value="EGF"/>
</dbReference>
<dbReference type="Pfam" id="PF07699">
    <property type="entry name" value="Ephrin_rec_like"/>
    <property type="match status" value="1"/>
</dbReference>
<evidence type="ECO:0000313" key="8">
    <source>
        <dbReference type="EMBL" id="KAK3690739.1"/>
    </source>
</evidence>
<evidence type="ECO:0000256" key="1">
    <source>
        <dbReference type="ARBA" id="ARBA00022536"/>
    </source>
</evidence>
<evidence type="ECO:0000256" key="6">
    <source>
        <dbReference type="PROSITE-ProRule" id="PRU00076"/>
    </source>
</evidence>
<keyword evidence="4 6" id="KW-1015">Disulfide bond</keyword>
<evidence type="ECO:0000256" key="3">
    <source>
        <dbReference type="ARBA" id="ARBA00022737"/>
    </source>
</evidence>
<dbReference type="Gene3D" id="2.10.25.10">
    <property type="entry name" value="Laminin"/>
    <property type="match status" value="1"/>
</dbReference>
<protein>
    <recommendedName>
        <fullName evidence="7">EGF-like domain-containing protein</fullName>
    </recommendedName>
</protein>
<keyword evidence="3" id="KW-0677">Repeat</keyword>
<dbReference type="EMBL" id="JAWDGP010008107">
    <property type="protein sequence ID" value="KAK3690739.1"/>
    <property type="molecule type" value="Genomic_DNA"/>
</dbReference>
<evidence type="ECO:0000256" key="2">
    <source>
        <dbReference type="ARBA" id="ARBA00022729"/>
    </source>
</evidence>